<reference evidence="2" key="1">
    <citation type="submission" date="2025-08" db="UniProtKB">
        <authorList>
            <consortium name="Ensembl"/>
        </authorList>
    </citation>
    <scope>IDENTIFICATION</scope>
</reference>
<dbReference type="GO" id="GO:0031998">
    <property type="term" value="P:regulation of fatty acid beta-oxidation"/>
    <property type="evidence" value="ECO:0007669"/>
    <property type="project" value="TreeGrafter"/>
</dbReference>
<dbReference type="InterPro" id="IPR009003">
    <property type="entry name" value="Peptidase_S1_PA"/>
</dbReference>
<dbReference type="SUPFAM" id="SSF50494">
    <property type="entry name" value="Trypsin-like serine proteases"/>
    <property type="match status" value="2"/>
</dbReference>
<dbReference type="Ensembl" id="ENSXCOT00000017833.1">
    <property type="protein sequence ID" value="ENSXCOP00000017610.1"/>
    <property type="gene ID" value="ENSXCOG00000013284.1"/>
</dbReference>
<dbReference type="AlphaFoldDB" id="A0A3B5M2R7"/>
<comment type="PTM">
    <text evidence="1">The full-lengh TYSND1 is the active the proteolytic processing of PTS1- and PTS2-proteins and in self-cleavage, and intermolecular self-cleavage of TYSND1 down-regulates its protease activity.</text>
</comment>
<keyword evidence="1" id="KW-0645">Protease</keyword>
<evidence type="ECO:0000313" key="2">
    <source>
        <dbReference type="Ensembl" id="ENSXCOP00000017610.1"/>
    </source>
</evidence>
<keyword evidence="1" id="KW-0576">Peroxisome</keyword>
<dbReference type="PANTHER" id="PTHR21004:SF0">
    <property type="entry name" value="PEROXISOMAL LEADER PEPTIDE-PROCESSING PROTEASE"/>
    <property type="match status" value="1"/>
</dbReference>
<accession>A0A3B5M2R7</accession>
<dbReference type="STRING" id="32473.ENSXCOP00000017610"/>
<dbReference type="Gene3D" id="2.40.10.10">
    <property type="entry name" value="Trypsin-like serine proteases"/>
    <property type="match status" value="2"/>
</dbReference>
<comment type="function">
    <text evidence="1">Peroxisomal protease that mediates both the removal of the leader peptide from proteins containing a PTS2 target sequence and processes several PTS1-containing proteins. Catalyzes the processing of PTS1-proteins involved in the peroxisomal beta-oxidation of fatty acids.</text>
</comment>
<proteinExistence type="inferred from homology"/>
<evidence type="ECO:0000313" key="3">
    <source>
        <dbReference type="Proteomes" id="UP000261380"/>
    </source>
</evidence>
<dbReference type="GO" id="GO:0016485">
    <property type="term" value="P:protein processing"/>
    <property type="evidence" value="ECO:0007669"/>
    <property type="project" value="InterPro"/>
</dbReference>
<evidence type="ECO:0000256" key="1">
    <source>
        <dbReference type="PIRNR" id="PIRNR037989"/>
    </source>
</evidence>
<protein>
    <recommendedName>
        <fullName evidence="1">Peroxisomal leader peptide-processing protease</fullName>
        <ecNumber evidence="1">3.4.21.-</ecNumber>
    </recommendedName>
</protein>
<organism evidence="2 3">
    <name type="scientific">Xiphophorus couchianus</name>
    <name type="common">Monterrey platyfish</name>
    <dbReference type="NCBI Taxonomy" id="32473"/>
    <lineage>
        <taxon>Eukaryota</taxon>
        <taxon>Metazoa</taxon>
        <taxon>Chordata</taxon>
        <taxon>Craniata</taxon>
        <taxon>Vertebrata</taxon>
        <taxon>Euteleostomi</taxon>
        <taxon>Actinopterygii</taxon>
        <taxon>Neopterygii</taxon>
        <taxon>Teleostei</taxon>
        <taxon>Neoteleostei</taxon>
        <taxon>Acanthomorphata</taxon>
        <taxon>Ovalentaria</taxon>
        <taxon>Atherinomorphae</taxon>
        <taxon>Cyprinodontiformes</taxon>
        <taxon>Poeciliidae</taxon>
        <taxon>Poeciliinae</taxon>
        <taxon>Xiphophorus</taxon>
    </lineage>
</organism>
<dbReference type="InterPro" id="IPR039245">
    <property type="entry name" value="TYSND1/DEG15"/>
</dbReference>
<comment type="subcellular location">
    <subcellularLocation>
        <location evidence="1">Peroxisome</location>
    </subcellularLocation>
</comment>
<keyword evidence="3" id="KW-1185">Reference proteome</keyword>
<dbReference type="PANTHER" id="PTHR21004">
    <property type="entry name" value="SERINE PROTEASE-RELATED"/>
    <property type="match status" value="1"/>
</dbReference>
<dbReference type="GO" id="GO:0005777">
    <property type="term" value="C:peroxisome"/>
    <property type="evidence" value="ECO:0007669"/>
    <property type="project" value="UniProtKB-SubCell"/>
</dbReference>
<dbReference type="GeneTree" id="ENSGT00390000014627"/>
<dbReference type="EC" id="3.4.21.-" evidence="1"/>
<keyword evidence="1" id="KW-0720">Serine protease</keyword>
<name>A0A3B5M2R7_9TELE</name>
<reference evidence="2" key="2">
    <citation type="submission" date="2025-09" db="UniProtKB">
        <authorList>
            <consortium name="Ensembl"/>
        </authorList>
    </citation>
    <scope>IDENTIFICATION</scope>
</reference>
<sequence length="456" mass="49641">MSKQYVEKCCCVIKVSGTPGRKPASCSGVILHPRSGTVLCTGLPFCRFVTDRELLSSDAEVLLPRSFSDKLKIRVCLSGSRRSEPSRQREVSGELLMLLNCVEFKHTFMGVFQETDQWRFHGDDEDAELIRDAQSLSWFAVLRAGVVVNDNTDRESTPWQSSSSLQKGCPVVACGSPFGSLCLDLFIGTLSRGIVSNLAGEDNAVILTDARCLPGTEGGGLFVVEDTDGVRLIGVIVSPFGWKSNEWIGLTLVCSVDMIFRSVIRCTGVRDPLRGVWEQKEEADLCMSRTAQGSDAVRLPTVCFVDSGQAWGSGVAVSAGLVVTCRHVVGGKSSVSLKFYQDVGGVRPPRENLSVMRVQTKNPAVPLSSDRCSAVAADLRTACLICSVAGIVSSNARDLAASVTYPHLNFIIPVPVFQRPLQEFQKTRNVDVFSVLNATERDVRRVWRLQGAQSKL</sequence>
<comment type="similarity">
    <text evidence="1">Belongs to the peptidase S1B family.</text>
</comment>
<dbReference type="InterPro" id="IPR043504">
    <property type="entry name" value="Peptidase_S1_PA_chymotrypsin"/>
</dbReference>
<keyword evidence="1" id="KW-0378">Hydrolase</keyword>
<dbReference type="GO" id="GO:0004252">
    <property type="term" value="F:serine-type endopeptidase activity"/>
    <property type="evidence" value="ECO:0007669"/>
    <property type="project" value="InterPro"/>
</dbReference>
<dbReference type="Proteomes" id="UP000261380">
    <property type="component" value="Unplaced"/>
</dbReference>